<dbReference type="Pfam" id="PF00665">
    <property type="entry name" value="rve"/>
    <property type="match status" value="1"/>
</dbReference>
<dbReference type="Proteomes" id="UP000092884">
    <property type="component" value="Chromosome"/>
</dbReference>
<dbReference type="RefSeq" id="WP_066340868.1">
    <property type="nucleotide sequence ID" value="NZ_CP016503.1"/>
</dbReference>
<dbReference type="InterPro" id="IPR001584">
    <property type="entry name" value="Integrase_cat-core"/>
</dbReference>
<feature type="domain" description="Integrase catalytic" evidence="1">
    <location>
        <begin position="313"/>
        <end position="534"/>
    </location>
</feature>
<dbReference type="KEGG" id="het:BBW65_05620"/>
<reference evidence="3" key="1">
    <citation type="submission" date="2016-07" db="EMBL/GenBank/DDBJ databases">
        <authorList>
            <person name="Florea S."/>
            <person name="Webb J.S."/>
            <person name="Jaromczyk J."/>
            <person name="Schardl C.L."/>
        </authorList>
    </citation>
    <scope>NUCLEOTIDE SEQUENCE [LARGE SCALE GENOMIC DNA]</scope>
    <source>
        <strain evidence="3">MIT 01-6242</strain>
    </source>
</reference>
<dbReference type="Gene3D" id="3.30.420.10">
    <property type="entry name" value="Ribonuclease H-like superfamily/Ribonuclease H"/>
    <property type="match status" value="1"/>
</dbReference>
<dbReference type="SUPFAM" id="SSF53098">
    <property type="entry name" value="Ribonuclease H-like"/>
    <property type="match status" value="1"/>
</dbReference>
<organism evidence="2 3">
    <name type="scientific">Helicobacter enhydrae</name>
    <dbReference type="NCBI Taxonomy" id="222136"/>
    <lineage>
        <taxon>Bacteria</taxon>
        <taxon>Pseudomonadati</taxon>
        <taxon>Campylobacterota</taxon>
        <taxon>Epsilonproteobacteria</taxon>
        <taxon>Campylobacterales</taxon>
        <taxon>Helicobacteraceae</taxon>
        <taxon>Helicobacter</taxon>
    </lineage>
</organism>
<sequence length="715" mass="80498">MAWVSSREFLTLKNFCIEKDKNVLHQKVTRAKVKQKRVVRFGEYFFIFSYTQGIGRGGRVLRIWDEPFSSEEEAQSFYEREVLGGALEMSAKNKDHLSGSASNGGLLSGGGGSAGGSVGAGLGGGGSAGGSALLSGGSALLGVEGIKPSVYDRSYLLALEKQRVVQEWNRAKKEKMRAKDFIYALNAKGEYSFELSENKLFAWLRAYKQGGLEALRDTRGKNRNGENKIKELECEELVVSLIKASKGGVNLNSMHRALHILLHREGKFDFEVFNSRRGEAVSYSVLRRFVQEWLRKHPMSKKLIEKGSDSVVSSFAPAVGEARRGITLNEIVEIDGSSLDLIIDAREYAEMLGVSVEGEWQKRFTLIQLIDTYSKVRSFFICESENKLGVARAIAKYISKFGKPKIIRGDNGRAFVSQDVQACLENLGIEYERTPAYSGWCKPFVEKSFGTLQNHLMEWMKGYIGHSVSQRQAIEFFFDRKERRLKRGHKTHLENLHLLSELNVILDDYVEAVLLNSYDEALGVSPREAFESKRNEARAIHEYELSAKLLPAMKRSVGKEGVSVGGYKWVHPKMFEHSSIYITQNINNLYQSFVFDLEMNFLGEAVIKDGNDPLVAEMAQSAKREHQKRLRAIKKGVEASRKEVEEGFLEGVRKIKEGATRIEPPKLKPLNSVMEREVKLKEASEGGELEKYTLSKNLQKSKKDYSWEACVLNKA</sequence>
<dbReference type="EMBL" id="CP016503">
    <property type="protein sequence ID" value="ANV98308.1"/>
    <property type="molecule type" value="Genomic_DNA"/>
</dbReference>
<dbReference type="AlphaFoldDB" id="A0A1B1U6C4"/>
<dbReference type="OrthoDB" id="5287589at2"/>
<evidence type="ECO:0000313" key="2">
    <source>
        <dbReference type="EMBL" id="ANV98308.1"/>
    </source>
</evidence>
<dbReference type="GO" id="GO:0003676">
    <property type="term" value="F:nucleic acid binding"/>
    <property type="evidence" value="ECO:0007669"/>
    <property type="project" value="InterPro"/>
</dbReference>
<dbReference type="GO" id="GO:0015074">
    <property type="term" value="P:DNA integration"/>
    <property type="evidence" value="ECO:0007669"/>
    <property type="project" value="InterPro"/>
</dbReference>
<evidence type="ECO:0000259" key="1">
    <source>
        <dbReference type="PROSITE" id="PS50994"/>
    </source>
</evidence>
<dbReference type="STRING" id="222136.BBW65_05620"/>
<dbReference type="InterPro" id="IPR036397">
    <property type="entry name" value="RNaseH_sf"/>
</dbReference>
<gene>
    <name evidence="2" type="ORF">BBW65_05620</name>
</gene>
<dbReference type="PROSITE" id="PS50994">
    <property type="entry name" value="INTEGRASE"/>
    <property type="match status" value="1"/>
</dbReference>
<keyword evidence="3" id="KW-1185">Reference proteome</keyword>
<evidence type="ECO:0000313" key="3">
    <source>
        <dbReference type="Proteomes" id="UP000092884"/>
    </source>
</evidence>
<name>A0A1B1U6C4_9HELI</name>
<dbReference type="InterPro" id="IPR012337">
    <property type="entry name" value="RNaseH-like_sf"/>
</dbReference>
<accession>A0A1B1U6C4</accession>
<protein>
    <recommendedName>
        <fullName evidence="1">Integrase catalytic domain-containing protein</fullName>
    </recommendedName>
</protein>
<proteinExistence type="predicted"/>